<keyword evidence="5" id="KW-0547">Nucleotide-binding</keyword>
<dbReference type="PANTHER" id="PTHR43394:SF1">
    <property type="entry name" value="ATP-BINDING CASSETTE SUB-FAMILY B MEMBER 10, MITOCHONDRIAL"/>
    <property type="match status" value="1"/>
</dbReference>
<dbReference type="Pfam" id="PF00005">
    <property type="entry name" value="ABC_tran"/>
    <property type="match status" value="1"/>
</dbReference>
<dbReference type="EMBL" id="WIAO01000029">
    <property type="protein sequence ID" value="MQM27806.1"/>
    <property type="molecule type" value="Genomic_DNA"/>
</dbReference>
<evidence type="ECO:0000256" key="10">
    <source>
        <dbReference type="SAM" id="Phobius"/>
    </source>
</evidence>
<evidence type="ECO:0000256" key="6">
    <source>
        <dbReference type="ARBA" id="ARBA00022840"/>
    </source>
</evidence>
<evidence type="ECO:0000259" key="12">
    <source>
        <dbReference type="PROSITE" id="PS50929"/>
    </source>
</evidence>
<evidence type="ECO:0000256" key="2">
    <source>
        <dbReference type="ARBA" id="ARBA00022448"/>
    </source>
</evidence>
<feature type="transmembrane region" description="Helical" evidence="10">
    <location>
        <begin position="108"/>
        <end position="128"/>
    </location>
</feature>
<name>A0A6L5GE08_9ACTN</name>
<keyword evidence="3" id="KW-1003">Cell membrane</keyword>
<dbReference type="GO" id="GO:0005886">
    <property type="term" value="C:plasma membrane"/>
    <property type="evidence" value="ECO:0007669"/>
    <property type="project" value="UniProtKB-SubCell"/>
</dbReference>
<keyword evidence="8 10" id="KW-0472">Membrane</keyword>
<proteinExistence type="inferred from homology"/>
<evidence type="ECO:0000256" key="3">
    <source>
        <dbReference type="ARBA" id="ARBA00022475"/>
    </source>
</evidence>
<dbReference type="SMART" id="SM00382">
    <property type="entry name" value="AAA"/>
    <property type="match status" value="1"/>
</dbReference>
<dbReference type="PROSITE" id="PS50893">
    <property type="entry name" value="ABC_TRANSPORTER_2"/>
    <property type="match status" value="1"/>
</dbReference>
<keyword evidence="7 10" id="KW-1133">Transmembrane helix</keyword>
<protein>
    <submittedName>
        <fullName evidence="13">ATP-binding cassette domain-containing protein</fullName>
    </submittedName>
</protein>
<evidence type="ECO:0000256" key="9">
    <source>
        <dbReference type="ARBA" id="ARBA00061644"/>
    </source>
</evidence>
<dbReference type="InterPro" id="IPR011527">
    <property type="entry name" value="ABC1_TM_dom"/>
</dbReference>
<comment type="caution">
    <text evidence="13">The sequence shown here is derived from an EMBL/GenBank/DDBJ whole genome shotgun (WGS) entry which is preliminary data.</text>
</comment>
<evidence type="ECO:0000256" key="8">
    <source>
        <dbReference type="ARBA" id="ARBA00023136"/>
    </source>
</evidence>
<keyword evidence="14" id="KW-1185">Reference proteome</keyword>
<evidence type="ECO:0000259" key="11">
    <source>
        <dbReference type="PROSITE" id="PS50893"/>
    </source>
</evidence>
<dbReference type="InterPro" id="IPR003593">
    <property type="entry name" value="AAA+_ATPase"/>
</dbReference>
<dbReference type="Gene3D" id="3.40.50.300">
    <property type="entry name" value="P-loop containing nucleotide triphosphate hydrolases"/>
    <property type="match status" value="1"/>
</dbReference>
<feature type="transmembrane region" description="Helical" evidence="10">
    <location>
        <begin position="69"/>
        <end position="88"/>
    </location>
</feature>
<dbReference type="InterPro" id="IPR017871">
    <property type="entry name" value="ABC_transporter-like_CS"/>
</dbReference>
<dbReference type="GO" id="GO:0015421">
    <property type="term" value="F:ABC-type oligopeptide transporter activity"/>
    <property type="evidence" value="ECO:0007669"/>
    <property type="project" value="TreeGrafter"/>
</dbReference>
<dbReference type="AlphaFoldDB" id="A0A6L5GE08"/>
<dbReference type="SUPFAM" id="SSF90123">
    <property type="entry name" value="ABC transporter transmembrane region"/>
    <property type="match status" value="1"/>
</dbReference>
<organism evidence="13 14">
    <name type="scientific">Glycomyces albidus</name>
    <dbReference type="NCBI Taxonomy" id="2656774"/>
    <lineage>
        <taxon>Bacteria</taxon>
        <taxon>Bacillati</taxon>
        <taxon>Actinomycetota</taxon>
        <taxon>Actinomycetes</taxon>
        <taxon>Glycomycetales</taxon>
        <taxon>Glycomycetaceae</taxon>
        <taxon>Glycomyces</taxon>
    </lineage>
</organism>
<evidence type="ECO:0000256" key="1">
    <source>
        <dbReference type="ARBA" id="ARBA00004651"/>
    </source>
</evidence>
<gene>
    <name evidence="13" type="ORF">GFD30_19860</name>
</gene>
<dbReference type="PROSITE" id="PS50929">
    <property type="entry name" value="ABC_TM1F"/>
    <property type="match status" value="1"/>
</dbReference>
<dbReference type="GO" id="GO:0016887">
    <property type="term" value="F:ATP hydrolysis activity"/>
    <property type="evidence" value="ECO:0007669"/>
    <property type="project" value="InterPro"/>
</dbReference>
<dbReference type="SUPFAM" id="SSF52540">
    <property type="entry name" value="P-loop containing nucleoside triphosphate hydrolases"/>
    <property type="match status" value="1"/>
</dbReference>
<feature type="transmembrane region" description="Helical" evidence="10">
    <location>
        <begin position="298"/>
        <end position="319"/>
    </location>
</feature>
<sequence>MYASSDLPAAYRSAGGNRIALVIPRSYGGTVGSERLKTPEDSEPDNPPERRTALTNLWRMKKYLYPYRYRLAVLWSMVLLNIVSGLAIPPLVGRAIDGPIADRDMAGLWAIVGVIAALGAADAVLQLARRYFQTTTAMAIEADIRGALYEHLQVLHTGFHDRWQTGQLLARVTSDLGMIRRFFAGGLVFAITSIGMIAIIMGQLLFIEWRLALIVAASAVPLFLIGRKFFREYLPAARSEQDQSGEVSSAAEESALGIRAIKALGRGPLMAARFEKEAAELRSRSIFKSMIASRSWSGYDAIATAAIGAVLVLGSTMVAGGSLSVGDLTAFIMLQLALLWPIEASGWVMAHGNEAMTAADRVYEVFDTEPAIKDRPGAKAVDRGDVRGELVFENVRFAFEDDSREILRGVDLRVQPGETVAIAGKTGSGKSTLVSLPSRLNDPTGGRILLDGTDIRDLRLENLRSVVTTAFEEATLFSMSVRENLALGRPDADERDLEEAVRVAQAEFVYDLPYGLDTRIGEQGLSLSGGQRQRLALARAVVVRPAVLVLDDPLSALDVHTEELVERALAQVLQDTTALVVVHRPSTVALADKVALLHEGRIAAFGRHSELMASSPEYVDVLSAESEEVAA</sequence>
<keyword evidence="2" id="KW-0813">Transport</keyword>
<feature type="transmembrane region" description="Helical" evidence="10">
    <location>
        <begin position="182"/>
        <end position="205"/>
    </location>
</feature>
<dbReference type="InterPro" id="IPR027417">
    <property type="entry name" value="P-loop_NTPase"/>
</dbReference>
<dbReference type="Gene3D" id="1.20.1560.10">
    <property type="entry name" value="ABC transporter type 1, transmembrane domain"/>
    <property type="match status" value="1"/>
</dbReference>
<feature type="transmembrane region" description="Helical" evidence="10">
    <location>
        <begin position="211"/>
        <end position="230"/>
    </location>
</feature>
<evidence type="ECO:0000256" key="4">
    <source>
        <dbReference type="ARBA" id="ARBA00022692"/>
    </source>
</evidence>
<feature type="domain" description="ABC transmembrane type-1" evidence="12">
    <location>
        <begin position="77"/>
        <end position="354"/>
    </location>
</feature>
<evidence type="ECO:0000256" key="5">
    <source>
        <dbReference type="ARBA" id="ARBA00022741"/>
    </source>
</evidence>
<dbReference type="GO" id="GO:0005524">
    <property type="term" value="F:ATP binding"/>
    <property type="evidence" value="ECO:0007669"/>
    <property type="project" value="UniProtKB-KW"/>
</dbReference>
<dbReference type="CDD" id="cd18543">
    <property type="entry name" value="ABC_6TM_Rv0194_D1_like"/>
    <property type="match status" value="1"/>
</dbReference>
<reference evidence="13 14" key="1">
    <citation type="submission" date="2019-10" db="EMBL/GenBank/DDBJ databases">
        <title>Glycomyces albidus sp. nov., a novel actinomycete isolated from rhizosphere soil of wheat (Triticum aestivum L.).</title>
        <authorList>
            <person name="Qian L."/>
        </authorList>
    </citation>
    <scope>NUCLEOTIDE SEQUENCE [LARGE SCALE GENOMIC DNA]</scope>
    <source>
        <strain evidence="13 14">NEAU-7082</strain>
    </source>
</reference>
<dbReference type="InterPro" id="IPR036640">
    <property type="entry name" value="ABC1_TM_sf"/>
</dbReference>
<evidence type="ECO:0000313" key="14">
    <source>
        <dbReference type="Proteomes" id="UP000477750"/>
    </source>
</evidence>
<dbReference type="Proteomes" id="UP000477750">
    <property type="component" value="Unassembled WGS sequence"/>
</dbReference>
<comment type="subcellular location">
    <subcellularLocation>
        <location evidence="1">Cell membrane</location>
        <topology evidence="1">Multi-pass membrane protein</topology>
    </subcellularLocation>
</comment>
<dbReference type="PROSITE" id="PS00211">
    <property type="entry name" value="ABC_TRANSPORTER_1"/>
    <property type="match status" value="1"/>
</dbReference>
<feature type="domain" description="ABC transporter" evidence="11">
    <location>
        <begin position="390"/>
        <end position="624"/>
    </location>
</feature>
<dbReference type="InterPro" id="IPR039421">
    <property type="entry name" value="Type_1_exporter"/>
</dbReference>
<dbReference type="PANTHER" id="PTHR43394">
    <property type="entry name" value="ATP-DEPENDENT PERMEASE MDL1, MITOCHONDRIAL"/>
    <property type="match status" value="1"/>
</dbReference>
<keyword evidence="4 10" id="KW-0812">Transmembrane</keyword>
<comment type="similarity">
    <text evidence="9">Belongs to the ABC transporter superfamily. Lipid exporter (TC 3.A.1.106) family.</text>
</comment>
<evidence type="ECO:0000256" key="7">
    <source>
        <dbReference type="ARBA" id="ARBA00022989"/>
    </source>
</evidence>
<evidence type="ECO:0000313" key="13">
    <source>
        <dbReference type="EMBL" id="MQM27806.1"/>
    </source>
</evidence>
<accession>A0A6L5GE08</accession>
<dbReference type="Pfam" id="PF00664">
    <property type="entry name" value="ABC_membrane"/>
    <property type="match status" value="1"/>
</dbReference>
<keyword evidence="6 13" id="KW-0067">ATP-binding</keyword>
<dbReference type="InterPro" id="IPR003439">
    <property type="entry name" value="ABC_transporter-like_ATP-bd"/>
</dbReference>
<dbReference type="FunFam" id="3.40.50.300:FF:000299">
    <property type="entry name" value="ABC transporter ATP-binding protein/permease"/>
    <property type="match status" value="1"/>
</dbReference>